<dbReference type="RefSeq" id="WP_155039166.1">
    <property type="nucleotide sequence ID" value="NZ_JBHGCD010000002.1"/>
</dbReference>
<reference evidence="2 3" key="1">
    <citation type="submission" date="2019-11" db="EMBL/GenBank/DDBJ databases">
        <authorList>
            <person name="Dong K."/>
        </authorList>
    </citation>
    <scope>NUCLEOTIDE SEQUENCE [LARGE SCALE GENOMIC DNA]</scope>
    <source>
        <strain evidence="2 3">NBRC 112902</strain>
    </source>
</reference>
<proteinExistence type="predicted"/>
<evidence type="ECO:0000313" key="2">
    <source>
        <dbReference type="EMBL" id="MTH59261.1"/>
    </source>
</evidence>
<evidence type="ECO:0008006" key="4">
    <source>
        <dbReference type="Google" id="ProtNLM"/>
    </source>
</evidence>
<gene>
    <name evidence="2" type="ORF">GL300_08540</name>
</gene>
<evidence type="ECO:0000313" key="3">
    <source>
        <dbReference type="Proteomes" id="UP000449846"/>
    </source>
</evidence>
<dbReference type="Proteomes" id="UP000449846">
    <property type="component" value="Unassembled WGS sequence"/>
</dbReference>
<name>A0A844HNF2_9RHOB</name>
<dbReference type="AlphaFoldDB" id="A0A844HNF2"/>
<feature type="signal peptide" evidence="1">
    <location>
        <begin position="1"/>
        <end position="18"/>
    </location>
</feature>
<feature type="chain" id="PRO_5032854803" description="Secreted protein" evidence="1">
    <location>
        <begin position="19"/>
        <end position="197"/>
    </location>
</feature>
<organism evidence="2 3">
    <name type="scientific">Paracoccus litorisediminis</name>
    <dbReference type="NCBI Taxonomy" id="2006130"/>
    <lineage>
        <taxon>Bacteria</taxon>
        <taxon>Pseudomonadati</taxon>
        <taxon>Pseudomonadota</taxon>
        <taxon>Alphaproteobacteria</taxon>
        <taxon>Rhodobacterales</taxon>
        <taxon>Paracoccaceae</taxon>
        <taxon>Paracoccus</taxon>
    </lineage>
</organism>
<accession>A0A844HNF2</accession>
<sequence length="197" mass="22085">MKFLIFAMSLAATGVAHAESGTDPDWPCIQRKQPHLSLGQMWTGPEPDDAVRELARSPDIAHLADRLEQRRLPIDQATAEIGTFAAQADNAKLTALMVAVLDRIEPQRSALISGIARYGHKQVDLAKRIEDHRAKMAEMEKAPSPDFDAIDEQEKQLDWDMRIFQDRQQSLTYVCETPVILEQRVFALARAIQAGLK</sequence>
<dbReference type="OrthoDB" id="6159094at2"/>
<dbReference type="EMBL" id="WMIG01000002">
    <property type="protein sequence ID" value="MTH59261.1"/>
    <property type="molecule type" value="Genomic_DNA"/>
</dbReference>
<keyword evidence="3" id="KW-1185">Reference proteome</keyword>
<comment type="caution">
    <text evidence="2">The sequence shown here is derived from an EMBL/GenBank/DDBJ whole genome shotgun (WGS) entry which is preliminary data.</text>
</comment>
<protein>
    <recommendedName>
        <fullName evidence="4">Secreted protein</fullName>
    </recommendedName>
</protein>
<evidence type="ECO:0000256" key="1">
    <source>
        <dbReference type="SAM" id="SignalP"/>
    </source>
</evidence>
<keyword evidence="1" id="KW-0732">Signal</keyword>